<evidence type="ECO:0000256" key="1">
    <source>
        <dbReference type="SAM" id="Phobius"/>
    </source>
</evidence>
<sequence length="116" mass="13044">MEFFENLNEASDKLGDAGKTYVEKSQEYYKLKVFQQVSDSISMITKIVIIGGLLFTALIFLAFALAIYLGDLLGSQSLGYVITAGLIIVIAIIFYISRRKIDNIVIRRMSTNFFDV</sequence>
<name>A0ABW7MX71_9FLAO</name>
<gene>
    <name evidence="2" type="ORF">V8G58_05715</name>
</gene>
<evidence type="ECO:0008006" key="4">
    <source>
        <dbReference type="Google" id="ProtNLM"/>
    </source>
</evidence>
<evidence type="ECO:0000313" key="2">
    <source>
        <dbReference type="EMBL" id="MFH6771426.1"/>
    </source>
</evidence>
<keyword evidence="3" id="KW-1185">Reference proteome</keyword>
<proteinExistence type="predicted"/>
<evidence type="ECO:0000313" key="3">
    <source>
        <dbReference type="Proteomes" id="UP001610100"/>
    </source>
</evidence>
<reference evidence="2 3" key="1">
    <citation type="submission" date="2024-02" db="EMBL/GenBank/DDBJ databases">
        <title>A Gaetbulibacter species isolated from tidal flats and genomic insights of their niches.</title>
        <authorList>
            <person name="Ye Y."/>
        </authorList>
    </citation>
    <scope>NUCLEOTIDE SEQUENCE [LARGE SCALE GENOMIC DNA]</scope>
    <source>
        <strain evidence="2 3">KYW382</strain>
    </source>
</reference>
<keyword evidence="1" id="KW-0812">Transmembrane</keyword>
<dbReference type="RefSeq" id="WP_344740478.1">
    <property type="nucleotide sequence ID" value="NZ_BAABAY010000001.1"/>
</dbReference>
<protein>
    <recommendedName>
        <fullName evidence="4">Phage holin family protein</fullName>
    </recommendedName>
</protein>
<feature type="transmembrane region" description="Helical" evidence="1">
    <location>
        <begin position="80"/>
        <end position="97"/>
    </location>
</feature>
<dbReference type="Proteomes" id="UP001610100">
    <property type="component" value="Unassembled WGS sequence"/>
</dbReference>
<organism evidence="2 3">
    <name type="scientific">Gaetbulibacter aestuarii</name>
    <dbReference type="NCBI Taxonomy" id="1502358"/>
    <lineage>
        <taxon>Bacteria</taxon>
        <taxon>Pseudomonadati</taxon>
        <taxon>Bacteroidota</taxon>
        <taxon>Flavobacteriia</taxon>
        <taxon>Flavobacteriales</taxon>
        <taxon>Flavobacteriaceae</taxon>
        <taxon>Gaetbulibacter</taxon>
    </lineage>
</organism>
<dbReference type="EMBL" id="JBAWKB010000001">
    <property type="protein sequence ID" value="MFH6771426.1"/>
    <property type="molecule type" value="Genomic_DNA"/>
</dbReference>
<keyword evidence="1" id="KW-1133">Transmembrane helix</keyword>
<feature type="transmembrane region" description="Helical" evidence="1">
    <location>
        <begin position="47"/>
        <end position="68"/>
    </location>
</feature>
<accession>A0ABW7MX71</accession>
<keyword evidence="1" id="KW-0472">Membrane</keyword>
<comment type="caution">
    <text evidence="2">The sequence shown here is derived from an EMBL/GenBank/DDBJ whole genome shotgun (WGS) entry which is preliminary data.</text>
</comment>